<evidence type="ECO:0000256" key="9">
    <source>
        <dbReference type="ARBA" id="ARBA00022723"/>
    </source>
</evidence>
<dbReference type="FunFam" id="3.30.56.10:FF:000004">
    <property type="entry name" value="Phenylalanyl-tRNA synthetase, beta subunit"/>
    <property type="match status" value="1"/>
</dbReference>
<keyword evidence="18" id="KW-1185">Reference proteome</keyword>
<keyword evidence="13" id="KW-0648">Protein biosynthesis</keyword>
<keyword evidence="7" id="KW-0963">Cytoplasm</keyword>
<evidence type="ECO:0000256" key="6">
    <source>
        <dbReference type="ARBA" id="ARBA00017032"/>
    </source>
</evidence>
<dbReference type="Pfam" id="PF03484">
    <property type="entry name" value="B5"/>
    <property type="match status" value="1"/>
</dbReference>
<comment type="cofactor">
    <cofactor evidence="1">
        <name>Mg(2+)</name>
        <dbReference type="ChEBI" id="CHEBI:18420"/>
    </cofactor>
</comment>
<evidence type="ECO:0000256" key="1">
    <source>
        <dbReference type="ARBA" id="ARBA00001946"/>
    </source>
</evidence>
<dbReference type="RefSeq" id="XP_033464624.1">
    <property type="nucleotide sequence ID" value="XM_033602392.1"/>
</dbReference>
<evidence type="ECO:0000256" key="5">
    <source>
        <dbReference type="ARBA" id="ARBA00012814"/>
    </source>
</evidence>
<name>A0A6J3MI65_9PEZI</name>
<keyword evidence="14" id="KW-0030">Aminoacyl-tRNA synthetase</keyword>
<dbReference type="Gene3D" id="3.50.40.10">
    <property type="entry name" value="Phenylalanyl-trna Synthetase, Chain B, domain 3"/>
    <property type="match status" value="1"/>
</dbReference>
<proteinExistence type="inferred from homology"/>
<evidence type="ECO:0000256" key="3">
    <source>
        <dbReference type="ARBA" id="ARBA00007438"/>
    </source>
</evidence>
<evidence type="ECO:0000256" key="16">
    <source>
        <dbReference type="ARBA" id="ARBA00049255"/>
    </source>
</evidence>
<comment type="subunit">
    <text evidence="4">Tetramer of two alpha and two beta subunits.</text>
</comment>
<reference evidence="19" key="3">
    <citation type="submission" date="2025-08" db="UniProtKB">
        <authorList>
            <consortium name="RefSeq"/>
        </authorList>
    </citation>
    <scope>IDENTIFICATION</scope>
    <source>
        <strain evidence="19">CBS 342.82</strain>
    </source>
</reference>
<evidence type="ECO:0000256" key="10">
    <source>
        <dbReference type="ARBA" id="ARBA00022741"/>
    </source>
</evidence>
<dbReference type="InterPro" id="IPR041616">
    <property type="entry name" value="PheRS_beta_core"/>
</dbReference>
<dbReference type="PANTHER" id="PTHR10947:SF0">
    <property type="entry name" value="PHENYLALANINE--TRNA LIGASE BETA SUBUNIT"/>
    <property type="match status" value="1"/>
</dbReference>
<dbReference type="SUPFAM" id="SSF56037">
    <property type="entry name" value="PheT/TilS domain"/>
    <property type="match status" value="1"/>
</dbReference>
<evidence type="ECO:0000256" key="12">
    <source>
        <dbReference type="ARBA" id="ARBA00022842"/>
    </source>
</evidence>
<evidence type="ECO:0000256" key="2">
    <source>
        <dbReference type="ARBA" id="ARBA00004496"/>
    </source>
</evidence>
<reference evidence="19" key="2">
    <citation type="submission" date="2020-04" db="EMBL/GenBank/DDBJ databases">
        <authorList>
            <consortium name="NCBI Genome Project"/>
        </authorList>
    </citation>
    <scope>NUCLEOTIDE SEQUENCE</scope>
    <source>
        <strain evidence="19">CBS 342.82</strain>
    </source>
</reference>
<dbReference type="InterPro" id="IPR040659">
    <property type="entry name" value="PhetRS_B1"/>
</dbReference>
<dbReference type="GeneID" id="54360192"/>
<gene>
    <name evidence="19" type="ORF">K489DRAFT_349086</name>
</gene>
<evidence type="ECO:0000256" key="7">
    <source>
        <dbReference type="ARBA" id="ARBA00022490"/>
    </source>
</evidence>
<sequence>MPTIAVDKADLYKALGREYTKDEFDELCFEFGIELDEDTSDQKRPIVNGVEERPQLKIEIPANRYDMLCFEGIAMNLNVFLGREKMPNYRLAAPLGGELLSVTVQKETEQVRPYFSAAILRNIKFTKDRYESFIALQDKLHQNLARQRTLVAIGTHDLDTLSGPFTYEALPPDQIEFAPLNQTKSMKAPEMMEFFEKDKHLSRYLHIIRDKPVYPIIYDANRTVLSMPPIINSNHSKITLDTTNVFIDITATDKTKLEIVNHTIIAMFSAYCAEPFTIEPVNIISPHNQQSRQTPDVTPRATTASASFINSVCGLNESRESLCALLEKMCHTAKPSTTDPDALDVAVPITRADILHQADLMEDAAIAYGFNNLPRTFPATSASVAAALPINKLADIVRHEAAMAGWSEVMPLILCSHDENYGWLNHKDDGRAIRLANPKTAEYQIVRTSLVPGLLKTVRENRKHAVPMRVFEVADIAFKDETLERKSRNRRHFGAAWYGKSSGFEQVHGLLDRIMLMLRVKFVDPTAWSKSFLPQQSAEAAKKGQKTPALTYYIEEVDDPTYLAGHAAAESSKVRKTEAVRIGTFGILHPTVLKNFELPFPTSTLELDLEVFL</sequence>
<dbReference type="FunFam" id="3.50.40.10:FF:000002">
    <property type="entry name" value="phenylalanine--tRNA ligase beta subunit"/>
    <property type="match status" value="1"/>
</dbReference>
<dbReference type="Pfam" id="PF03483">
    <property type="entry name" value="B3_4"/>
    <property type="match status" value="1"/>
</dbReference>
<dbReference type="InterPro" id="IPR005147">
    <property type="entry name" value="tRNA_synthase_B5-dom"/>
</dbReference>
<dbReference type="SMART" id="SM00874">
    <property type="entry name" value="B5"/>
    <property type="match status" value="1"/>
</dbReference>
<dbReference type="Proteomes" id="UP000504637">
    <property type="component" value="Unplaced"/>
</dbReference>
<dbReference type="GO" id="GO:0006432">
    <property type="term" value="P:phenylalanyl-tRNA aminoacylation"/>
    <property type="evidence" value="ECO:0007669"/>
    <property type="project" value="InterPro"/>
</dbReference>
<dbReference type="AlphaFoldDB" id="A0A6J3MI65"/>
<keyword evidence="8 19" id="KW-0436">Ligase</keyword>
<dbReference type="InterPro" id="IPR004531">
    <property type="entry name" value="Phe-tRNA-synth_IIc_bsu_arc_euk"/>
</dbReference>
<dbReference type="Gene3D" id="3.30.56.10">
    <property type="match status" value="2"/>
</dbReference>
<dbReference type="GO" id="GO:0004826">
    <property type="term" value="F:phenylalanine-tRNA ligase activity"/>
    <property type="evidence" value="ECO:0007669"/>
    <property type="project" value="UniProtKB-EC"/>
</dbReference>
<evidence type="ECO:0000256" key="13">
    <source>
        <dbReference type="ARBA" id="ARBA00022917"/>
    </source>
</evidence>
<evidence type="ECO:0000256" key="14">
    <source>
        <dbReference type="ARBA" id="ARBA00023146"/>
    </source>
</evidence>
<dbReference type="EC" id="6.1.1.20" evidence="5"/>
<evidence type="ECO:0000256" key="15">
    <source>
        <dbReference type="ARBA" id="ARBA00033189"/>
    </source>
</evidence>
<dbReference type="GO" id="GO:0000287">
    <property type="term" value="F:magnesium ion binding"/>
    <property type="evidence" value="ECO:0007669"/>
    <property type="project" value="InterPro"/>
</dbReference>
<dbReference type="InterPro" id="IPR045060">
    <property type="entry name" value="Phe-tRNA-ligase_IIc_bsu"/>
</dbReference>
<dbReference type="InterPro" id="IPR005146">
    <property type="entry name" value="B3/B4_tRNA-bd"/>
</dbReference>
<dbReference type="InterPro" id="IPR020825">
    <property type="entry name" value="Phe-tRNA_synthase-like_B3/B4"/>
</dbReference>
<comment type="catalytic activity">
    <reaction evidence="16">
        <text>tRNA(Phe) + L-phenylalanine + ATP = L-phenylalanyl-tRNA(Phe) + AMP + diphosphate + H(+)</text>
        <dbReference type="Rhea" id="RHEA:19413"/>
        <dbReference type="Rhea" id="RHEA-COMP:9668"/>
        <dbReference type="Rhea" id="RHEA-COMP:9699"/>
        <dbReference type="ChEBI" id="CHEBI:15378"/>
        <dbReference type="ChEBI" id="CHEBI:30616"/>
        <dbReference type="ChEBI" id="CHEBI:33019"/>
        <dbReference type="ChEBI" id="CHEBI:58095"/>
        <dbReference type="ChEBI" id="CHEBI:78442"/>
        <dbReference type="ChEBI" id="CHEBI:78531"/>
        <dbReference type="ChEBI" id="CHEBI:456215"/>
        <dbReference type="EC" id="6.1.1.20"/>
    </reaction>
</comment>
<dbReference type="GO" id="GO:0009328">
    <property type="term" value="C:phenylalanine-tRNA ligase complex"/>
    <property type="evidence" value="ECO:0007669"/>
    <property type="project" value="TreeGrafter"/>
</dbReference>
<evidence type="ECO:0000313" key="18">
    <source>
        <dbReference type="Proteomes" id="UP000504637"/>
    </source>
</evidence>
<protein>
    <recommendedName>
        <fullName evidence="6">Phenylalanine--tRNA ligase beta subunit</fullName>
        <ecNumber evidence="5">6.1.1.20</ecNumber>
    </recommendedName>
    <alternativeName>
        <fullName evidence="15">Phenylalanyl-tRNA synthetase beta subunit</fullName>
    </alternativeName>
</protein>
<dbReference type="NCBIfam" id="TIGR00471">
    <property type="entry name" value="pheT_arch"/>
    <property type="match status" value="1"/>
</dbReference>
<dbReference type="PANTHER" id="PTHR10947">
    <property type="entry name" value="PHENYLALANYL-TRNA SYNTHETASE BETA CHAIN AND LEUCINE-RICH REPEAT-CONTAINING PROTEIN 47"/>
    <property type="match status" value="1"/>
</dbReference>
<comment type="similarity">
    <text evidence="3">Belongs to the phenylalanyl-tRNA synthetase beta subunit family. Type 2 subfamily.</text>
</comment>
<dbReference type="FunFam" id="3.30.930.10:FF:000052">
    <property type="entry name" value="Phenylalanyl-tRNA synthetase, beta subunit"/>
    <property type="match status" value="1"/>
</dbReference>
<comment type="subcellular location">
    <subcellularLocation>
        <location evidence="2">Cytoplasm</location>
    </subcellularLocation>
</comment>
<evidence type="ECO:0000259" key="17">
    <source>
        <dbReference type="PROSITE" id="PS51483"/>
    </source>
</evidence>
<evidence type="ECO:0000256" key="8">
    <source>
        <dbReference type="ARBA" id="ARBA00022598"/>
    </source>
</evidence>
<dbReference type="PROSITE" id="PS51483">
    <property type="entry name" value="B5"/>
    <property type="match status" value="1"/>
</dbReference>
<dbReference type="CDD" id="cd00769">
    <property type="entry name" value="PheRS_beta_core"/>
    <property type="match status" value="1"/>
</dbReference>
<dbReference type="FunFam" id="3.30.56.10:FF:000006">
    <property type="entry name" value="Phenylalanyl-tRNA synthetase subunit beta"/>
    <property type="match status" value="1"/>
</dbReference>
<dbReference type="SUPFAM" id="SSF46955">
    <property type="entry name" value="Putative DNA-binding domain"/>
    <property type="match status" value="2"/>
</dbReference>
<dbReference type="GO" id="GO:0003723">
    <property type="term" value="F:RNA binding"/>
    <property type="evidence" value="ECO:0007669"/>
    <property type="project" value="InterPro"/>
</dbReference>
<dbReference type="Pfam" id="PF18262">
    <property type="entry name" value="PhetRS_B1"/>
    <property type="match status" value="1"/>
</dbReference>
<reference evidence="19" key="1">
    <citation type="submission" date="2020-01" db="EMBL/GenBank/DDBJ databases">
        <authorList>
            <consortium name="DOE Joint Genome Institute"/>
            <person name="Haridas S."/>
            <person name="Albert R."/>
            <person name="Binder M."/>
            <person name="Bloem J."/>
            <person name="Labutti K."/>
            <person name="Salamov A."/>
            <person name="Andreopoulos B."/>
            <person name="Baker S.E."/>
            <person name="Barry K."/>
            <person name="Bills G."/>
            <person name="Bluhm B.H."/>
            <person name="Cannon C."/>
            <person name="Castanera R."/>
            <person name="Culley D.E."/>
            <person name="Daum C."/>
            <person name="Ezra D."/>
            <person name="Gonzalez J.B."/>
            <person name="Henrissat B."/>
            <person name="Kuo A."/>
            <person name="Liang C."/>
            <person name="Lipzen A."/>
            <person name="Lutzoni F."/>
            <person name="Magnuson J."/>
            <person name="Mondo S."/>
            <person name="Nolan M."/>
            <person name="Ohm R."/>
            <person name="Pangilinan J."/>
            <person name="Park H.-J."/>
            <person name="Ramirez L."/>
            <person name="Alfaro M."/>
            <person name="Sun H."/>
            <person name="Tritt A."/>
            <person name="Yoshinaga Y."/>
            <person name="Zwiers L.-H."/>
            <person name="Turgeon B.G."/>
            <person name="Goodwin S.B."/>
            <person name="Spatafora J.W."/>
            <person name="Crous P.W."/>
            <person name="Grigoriev I.V."/>
        </authorList>
    </citation>
    <scope>NUCLEOTIDE SEQUENCE</scope>
    <source>
        <strain evidence="19">CBS 342.82</strain>
    </source>
</reference>
<keyword evidence="10" id="KW-0547">Nucleotide-binding</keyword>
<evidence type="ECO:0000313" key="19">
    <source>
        <dbReference type="RefSeq" id="XP_033464624.1"/>
    </source>
</evidence>
<dbReference type="SMART" id="SM00873">
    <property type="entry name" value="B3_4"/>
    <property type="match status" value="1"/>
</dbReference>
<keyword evidence="11" id="KW-0067">ATP-binding</keyword>
<dbReference type="OrthoDB" id="1698572at2759"/>
<accession>A0A6J3MI65</accession>
<dbReference type="GO" id="GO:0005524">
    <property type="term" value="F:ATP binding"/>
    <property type="evidence" value="ECO:0007669"/>
    <property type="project" value="UniProtKB-KW"/>
</dbReference>
<feature type="domain" description="B5" evidence="17">
    <location>
        <begin position="297"/>
        <end position="375"/>
    </location>
</feature>
<keyword evidence="12" id="KW-0460">Magnesium</keyword>
<organism evidence="19">
    <name type="scientific">Dissoconium aciculare CBS 342.82</name>
    <dbReference type="NCBI Taxonomy" id="1314786"/>
    <lineage>
        <taxon>Eukaryota</taxon>
        <taxon>Fungi</taxon>
        <taxon>Dikarya</taxon>
        <taxon>Ascomycota</taxon>
        <taxon>Pezizomycotina</taxon>
        <taxon>Dothideomycetes</taxon>
        <taxon>Dothideomycetidae</taxon>
        <taxon>Mycosphaerellales</taxon>
        <taxon>Dissoconiaceae</taxon>
        <taxon>Dissoconium</taxon>
    </lineage>
</organism>
<keyword evidence="9" id="KW-0479">Metal-binding</keyword>
<dbReference type="Gene3D" id="3.30.930.10">
    <property type="entry name" value="Bira Bifunctional Protein, Domain 2"/>
    <property type="match status" value="1"/>
</dbReference>
<dbReference type="InterPro" id="IPR045864">
    <property type="entry name" value="aa-tRNA-synth_II/BPL/LPL"/>
</dbReference>
<dbReference type="Pfam" id="PF17759">
    <property type="entry name" value="tRNA_synthFbeta"/>
    <property type="match status" value="1"/>
</dbReference>
<dbReference type="InterPro" id="IPR009061">
    <property type="entry name" value="DNA-bd_dom_put_sf"/>
</dbReference>
<dbReference type="SUPFAM" id="SSF55681">
    <property type="entry name" value="Class II aaRS and biotin synthetases"/>
    <property type="match status" value="1"/>
</dbReference>
<evidence type="ECO:0000256" key="4">
    <source>
        <dbReference type="ARBA" id="ARBA00011209"/>
    </source>
</evidence>
<evidence type="ECO:0000256" key="11">
    <source>
        <dbReference type="ARBA" id="ARBA00022840"/>
    </source>
</evidence>